<keyword evidence="3" id="KW-1185">Reference proteome</keyword>
<dbReference type="SUPFAM" id="SSF51679">
    <property type="entry name" value="Bacterial luciferase-like"/>
    <property type="match status" value="1"/>
</dbReference>
<dbReference type="GO" id="GO:0005829">
    <property type="term" value="C:cytosol"/>
    <property type="evidence" value="ECO:0007669"/>
    <property type="project" value="TreeGrafter"/>
</dbReference>
<evidence type="ECO:0000259" key="1">
    <source>
        <dbReference type="Pfam" id="PF00296"/>
    </source>
</evidence>
<evidence type="ECO:0000313" key="3">
    <source>
        <dbReference type="Proteomes" id="UP000022835"/>
    </source>
</evidence>
<dbReference type="AlphaFoldDB" id="A0A064CJF0"/>
<dbReference type="OrthoDB" id="4760590at2"/>
<name>A0A064CJF0_9MYCO</name>
<dbReference type="InterPro" id="IPR050766">
    <property type="entry name" value="Bact_Lucif_Oxidored"/>
</dbReference>
<dbReference type="STRING" id="1440774.Y900_007740"/>
<evidence type="ECO:0000313" key="2">
    <source>
        <dbReference type="EMBL" id="KDE98843.1"/>
    </source>
</evidence>
<sequence length="289" mass="30672">MTNPSLLKPDLGRYGVWTGGPVTPEQAVEIERLGYGAVWVGGSPAADLSFVEPILSQTETLSIATGIVNIWSAPADEVAESYHRIENAYPGRFLLGVGVGHPEKTQEYTKPYAALVNYLDKLDDKHVPTSRRVIAALGPKVLHLAAQRSAGAHPYLTTPEHTGQARNLVGPTVFLAPEHKVVLSSPDAQGAEEARALGRDSVGFYLGLSNYVNNWKRLGFTDADVAPPASDKLIDAVVAHGTADAIAARLAEHLDNGADHVTIQVLGGWDKLLPTLTELAGPLGLTAKG</sequence>
<dbReference type="EMBL" id="JALN02000001">
    <property type="protein sequence ID" value="KDE98843.1"/>
    <property type="molecule type" value="Genomic_DNA"/>
</dbReference>
<dbReference type="eggNOG" id="COG2141">
    <property type="taxonomic scope" value="Bacteria"/>
</dbReference>
<proteinExistence type="predicted"/>
<comment type="caution">
    <text evidence="2">The sequence shown here is derived from an EMBL/GenBank/DDBJ whole genome shotgun (WGS) entry which is preliminary data.</text>
</comment>
<gene>
    <name evidence="2" type="ORF">Y900_007740</name>
</gene>
<dbReference type="InterPro" id="IPR011251">
    <property type="entry name" value="Luciferase-like_dom"/>
</dbReference>
<dbReference type="InterPro" id="IPR019922">
    <property type="entry name" value="Lucif-like_OxRdatse_MSMEG_4141"/>
</dbReference>
<dbReference type="Pfam" id="PF00296">
    <property type="entry name" value="Bac_luciferase"/>
    <property type="match status" value="1"/>
</dbReference>
<dbReference type="NCBIfam" id="TIGR03620">
    <property type="entry name" value="F420_MSMEG_4141"/>
    <property type="match status" value="1"/>
</dbReference>
<dbReference type="GO" id="GO:0016705">
    <property type="term" value="F:oxidoreductase activity, acting on paired donors, with incorporation or reduction of molecular oxygen"/>
    <property type="evidence" value="ECO:0007669"/>
    <property type="project" value="InterPro"/>
</dbReference>
<dbReference type="RefSeq" id="WP_036340830.1">
    <property type="nucleotide sequence ID" value="NZ_JALN02000001.1"/>
</dbReference>
<protein>
    <submittedName>
        <fullName evidence="2">F420-dependent oxidoreductase</fullName>
    </submittedName>
</protein>
<reference evidence="2" key="1">
    <citation type="submission" date="2014-05" db="EMBL/GenBank/DDBJ databases">
        <title>Genome sequence of Mycobacterium aromaticivorans strain JS19b1T (= DSM 45407T).</title>
        <authorList>
            <person name="Kwak Y."/>
            <person name="Park G.-S."/>
            <person name="Li Q.X."/>
            <person name="Lee S.-E."/>
            <person name="Shin J.-H."/>
        </authorList>
    </citation>
    <scope>NUCLEOTIDE SEQUENCE [LARGE SCALE GENOMIC DNA]</scope>
    <source>
        <strain evidence="2">JS19b1</strain>
    </source>
</reference>
<dbReference type="PANTHER" id="PTHR30137:SF18">
    <property type="entry name" value="CONSERVED PROTEIN"/>
    <property type="match status" value="1"/>
</dbReference>
<dbReference type="PANTHER" id="PTHR30137">
    <property type="entry name" value="LUCIFERASE-LIKE MONOOXYGENASE"/>
    <property type="match status" value="1"/>
</dbReference>
<dbReference type="Gene3D" id="3.20.20.30">
    <property type="entry name" value="Luciferase-like domain"/>
    <property type="match status" value="2"/>
</dbReference>
<dbReference type="InterPro" id="IPR036661">
    <property type="entry name" value="Luciferase-like_sf"/>
</dbReference>
<dbReference type="Proteomes" id="UP000022835">
    <property type="component" value="Unassembled WGS sequence"/>
</dbReference>
<accession>A0A064CJF0</accession>
<feature type="domain" description="Luciferase-like" evidence="1">
    <location>
        <begin position="25"/>
        <end position="107"/>
    </location>
</feature>
<organism evidence="2 3">
    <name type="scientific">Mycolicibacterium aromaticivorans JS19b1 = JCM 16368</name>
    <dbReference type="NCBI Taxonomy" id="1440774"/>
    <lineage>
        <taxon>Bacteria</taxon>
        <taxon>Bacillati</taxon>
        <taxon>Actinomycetota</taxon>
        <taxon>Actinomycetes</taxon>
        <taxon>Mycobacteriales</taxon>
        <taxon>Mycobacteriaceae</taxon>
        <taxon>Mycolicibacterium</taxon>
    </lineage>
</organism>